<feature type="signal peptide" evidence="2">
    <location>
        <begin position="1"/>
        <end position="31"/>
    </location>
</feature>
<dbReference type="AlphaFoldDB" id="A0A9X8QWS1"/>
<dbReference type="Pfam" id="PF00326">
    <property type="entry name" value="Peptidase_S9"/>
    <property type="match status" value="1"/>
</dbReference>
<keyword evidence="1" id="KW-0812">Transmembrane</keyword>
<dbReference type="GO" id="GO:0008236">
    <property type="term" value="F:serine-type peptidase activity"/>
    <property type="evidence" value="ECO:0007669"/>
    <property type="project" value="InterPro"/>
</dbReference>
<dbReference type="PANTHER" id="PTHR43265:SF1">
    <property type="entry name" value="ESTERASE ESTD"/>
    <property type="match status" value="1"/>
</dbReference>
<feature type="domain" description="Peptidase S9 prolyl oligopeptidase catalytic" evidence="3">
    <location>
        <begin position="127"/>
        <end position="287"/>
    </location>
</feature>
<feature type="transmembrane region" description="Helical" evidence="1">
    <location>
        <begin position="419"/>
        <end position="444"/>
    </location>
</feature>
<dbReference type="InterPro" id="IPR029058">
    <property type="entry name" value="AB_hydrolase_fold"/>
</dbReference>
<comment type="caution">
    <text evidence="4">The sequence shown here is derived from an EMBL/GenBank/DDBJ whole genome shotgun (WGS) entry which is preliminary data.</text>
</comment>
<dbReference type="Gene3D" id="3.40.50.1820">
    <property type="entry name" value="alpha/beta hydrolase"/>
    <property type="match status" value="1"/>
</dbReference>
<feature type="transmembrane region" description="Helical" evidence="1">
    <location>
        <begin position="351"/>
        <end position="373"/>
    </location>
</feature>
<evidence type="ECO:0000313" key="5">
    <source>
        <dbReference type="Proteomes" id="UP000184388"/>
    </source>
</evidence>
<protein>
    <recommendedName>
        <fullName evidence="3">Peptidase S9 prolyl oligopeptidase catalytic domain-containing protein</fullName>
    </recommendedName>
</protein>
<keyword evidence="2" id="KW-0732">Signal</keyword>
<dbReference type="PANTHER" id="PTHR43265">
    <property type="entry name" value="ESTERASE ESTD"/>
    <property type="match status" value="1"/>
</dbReference>
<accession>A0A9X8QWS1</accession>
<dbReference type="EMBL" id="FRBK01000013">
    <property type="protein sequence ID" value="SHM71204.1"/>
    <property type="molecule type" value="Genomic_DNA"/>
</dbReference>
<proteinExistence type="predicted"/>
<evidence type="ECO:0000256" key="2">
    <source>
        <dbReference type="SAM" id="SignalP"/>
    </source>
</evidence>
<organism evidence="4 5">
    <name type="scientific">Streptomyces yunnanensis</name>
    <dbReference type="NCBI Taxonomy" id="156453"/>
    <lineage>
        <taxon>Bacteria</taxon>
        <taxon>Bacillati</taxon>
        <taxon>Actinomycetota</taxon>
        <taxon>Actinomycetes</taxon>
        <taxon>Kitasatosporales</taxon>
        <taxon>Streptomycetaceae</taxon>
        <taxon>Streptomyces</taxon>
    </lineage>
</organism>
<keyword evidence="1" id="KW-1133">Transmembrane helix</keyword>
<dbReference type="GO" id="GO:0052689">
    <property type="term" value="F:carboxylic ester hydrolase activity"/>
    <property type="evidence" value="ECO:0007669"/>
    <property type="project" value="TreeGrafter"/>
</dbReference>
<dbReference type="GO" id="GO:0006508">
    <property type="term" value="P:proteolysis"/>
    <property type="evidence" value="ECO:0007669"/>
    <property type="project" value="InterPro"/>
</dbReference>
<keyword evidence="1" id="KW-0472">Membrane</keyword>
<dbReference type="InterPro" id="IPR001375">
    <property type="entry name" value="Peptidase_S9_cat"/>
</dbReference>
<sequence>MQLTVKPLIRTCLALAWVALAVLLAAPRAHADTKDGDPVRQDVSFRGGGGLVLHGTVLTCPDTPGTHPGTRPTTSPGIVLIGGSGPGPRDEYRQEAETFARAGITTLVFDKRTVGYSTTHRDYDLLADDALAGVRLLRARKDVDPHLVGLWGFSEGGWVAPLAAARSSDVAFLITLGGSGYSPLRTQTWNLGTHLQHRGVGGSFRGVVAGPAAQLMDSTGLFPAADHDPRPVLNRLHHTPVLALWGAYDNQIPPRESARIFRESLDRAGNRHAVIGFVPGAAHNGHRTTDGFDRIGGPLFHGRPLGELTPGYARTMTSWVRAVAAGHPPESRTAPAPPQATSSVPVPGRTWWAWLLPALLCVGFAAYPLSAVLRRGPAVRSVRWLSGLGLLTVVGAVQCPLAVYVAGDGAAAPVLWGRPLAWLAVQTLAIAVLVSAGVTVATILRRHRTWGRAARLRLAPAALATIGFVPWAVWWGVLRP</sequence>
<feature type="chain" id="PRO_5040889798" description="Peptidase S9 prolyl oligopeptidase catalytic domain-containing protein" evidence="2">
    <location>
        <begin position="32"/>
        <end position="480"/>
    </location>
</feature>
<dbReference type="InterPro" id="IPR053145">
    <property type="entry name" value="AB_hydrolase_Est10"/>
</dbReference>
<name>A0A9X8QWS1_9ACTN</name>
<dbReference type="RefSeq" id="WP_079182110.1">
    <property type="nucleotide sequence ID" value="NZ_FRBK01000013.1"/>
</dbReference>
<evidence type="ECO:0000256" key="1">
    <source>
        <dbReference type="SAM" id="Phobius"/>
    </source>
</evidence>
<dbReference type="Proteomes" id="UP000184388">
    <property type="component" value="Unassembled WGS sequence"/>
</dbReference>
<gene>
    <name evidence="4" type="ORF">SAMN05216268_113149</name>
</gene>
<dbReference type="SUPFAM" id="SSF53474">
    <property type="entry name" value="alpha/beta-Hydrolases"/>
    <property type="match status" value="1"/>
</dbReference>
<feature type="transmembrane region" description="Helical" evidence="1">
    <location>
        <begin position="385"/>
        <end position="407"/>
    </location>
</feature>
<reference evidence="5" key="1">
    <citation type="submission" date="2016-11" db="EMBL/GenBank/DDBJ databases">
        <authorList>
            <person name="Jaros S."/>
            <person name="Januszkiewicz K."/>
            <person name="Wedrychowicz H."/>
        </authorList>
    </citation>
    <scope>NUCLEOTIDE SEQUENCE [LARGE SCALE GENOMIC DNA]</scope>
    <source>
        <strain evidence="5">CGMCC 4.3555</strain>
    </source>
</reference>
<feature type="transmembrane region" description="Helical" evidence="1">
    <location>
        <begin position="456"/>
        <end position="477"/>
    </location>
</feature>
<evidence type="ECO:0000259" key="3">
    <source>
        <dbReference type="Pfam" id="PF00326"/>
    </source>
</evidence>
<evidence type="ECO:0000313" key="4">
    <source>
        <dbReference type="EMBL" id="SHM71204.1"/>
    </source>
</evidence>